<dbReference type="PANTHER" id="PTHR25462">
    <property type="entry name" value="BONUS, ISOFORM C-RELATED"/>
    <property type="match status" value="1"/>
</dbReference>
<organism evidence="8 9">
    <name type="scientific">Caenorhabditis auriculariae</name>
    <dbReference type="NCBI Taxonomy" id="2777116"/>
    <lineage>
        <taxon>Eukaryota</taxon>
        <taxon>Metazoa</taxon>
        <taxon>Ecdysozoa</taxon>
        <taxon>Nematoda</taxon>
        <taxon>Chromadorea</taxon>
        <taxon>Rhabditida</taxon>
        <taxon>Rhabditina</taxon>
        <taxon>Rhabditomorpha</taxon>
        <taxon>Rhabditoidea</taxon>
        <taxon>Rhabditidae</taxon>
        <taxon>Peloderinae</taxon>
        <taxon>Caenorhabditis</taxon>
    </lineage>
</organism>
<keyword evidence="3" id="KW-0862">Zinc</keyword>
<dbReference type="Proteomes" id="UP000835052">
    <property type="component" value="Unassembled WGS sequence"/>
</dbReference>
<dbReference type="SUPFAM" id="SSF57850">
    <property type="entry name" value="RING/U-box"/>
    <property type="match status" value="1"/>
</dbReference>
<evidence type="ECO:0000256" key="6">
    <source>
        <dbReference type="SAM" id="Phobius"/>
    </source>
</evidence>
<dbReference type="AlphaFoldDB" id="A0A8S1GUL8"/>
<keyword evidence="6" id="KW-0812">Transmembrane</keyword>
<reference evidence="8" key="1">
    <citation type="submission" date="2020-10" db="EMBL/GenBank/DDBJ databases">
        <authorList>
            <person name="Kikuchi T."/>
        </authorList>
    </citation>
    <scope>NUCLEOTIDE SEQUENCE</scope>
    <source>
        <strain evidence="8">NKZ352</strain>
    </source>
</reference>
<dbReference type="PROSITE" id="PS00518">
    <property type="entry name" value="ZF_RING_1"/>
    <property type="match status" value="1"/>
</dbReference>
<keyword evidence="1" id="KW-0479">Metal-binding</keyword>
<evidence type="ECO:0000256" key="3">
    <source>
        <dbReference type="ARBA" id="ARBA00022833"/>
    </source>
</evidence>
<evidence type="ECO:0000256" key="4">
    <source>
        <dbReference type="PROSITE-ProRule" id="PRU00175"/>
    </source>
</evidence>
<keyword evidence="2 4" id="KW-0863">Zinc-finger</keyword>
<comment type="caution">
    <text evidence="8">The sequence shown here is derived from an EMBL/GenBank/DDBJ whole genome shotgun (WGS) entry which is preliminary data.</text>
</comment>
<dbReference type="OrthoDB" id="5844798at2759"/>
<dbReference type="InterPro" id="IPR013083">
    <property type="entry name" value="Znf_RING/FYVE/PHD"/>
</dbReference>
<name>A0A8S1GUL8_9PELO</name>
<dbReference type="GO" id="GO:0008270">
    <property type="term" value="F:zinc ion binding"/>
    <property type="evidence" value="ECO:0007669"/>
    <property type="project" value="UniProtKB-KW"/>
</dbReference>
<protein>
    <recommendedName>
        <fullName evidence="7">RING-type domain-containing protein</fullName>
    </recommendedName>
</protein>
<dbReference type="Pfam" id="PF13445">
    <property type="entry name" value="zf-RING_UBOX"/>
    <property type="match status" value="1"/>
</dbReference>
<evidence type="ECO:0000259" key="7">
    <source>
        <dbReference type="PROSITE" id="PS50089"/>
    </source>
</evidence>
<keyword evidence="6" id="KW-1133">Transmembrane helix</keyword>
<keyword evidence="5" id="KW-0175">Coiled coil</keyword>
<feature type="domain" description="RING-type" evidence="7">
    <location>
        <begin position="117"/>
        <end position="166"/>
    </location>
</feature>
<dbReference type="SMART" id="SM00184">
    <property type="entry name" value="RING"/>
    <property type="match status" value="1"/>
</dbReference>
<dbReference type="Gene3D" id="3.30.40.10">
    <property type="entry name" value="Zinc/RING finger domain, C3HC4 (zinc finger)"/>
    <property type="match status" value="1"/>
</dbReference>
<keyword evidence="6" id="KW-0472">Membrane</keyword>
<dbReference type="InterPro" id="IPR001841">
    <property type="entry name" value="Znf_RING"/>
</dbReference>
<evidence type="ECO:0000256" key="1">
    <source>
        <dbReference type="ARBA" id="ARBA00022723"/>
    </source>
</evidence>
<dbReference type="InterPro" id="IPR017907">
    <property type="entry name" value="Znf_RING_CS"/>
</dbReference>
<evidence type="ECO:0000256" key="2">
    <source>
        <dbReference type="ARBA" id="ARBA00022771"/>
    </source>
</evidence>
<keyword evidence="9" id="KW-1185">Reference proteome</keyword>
<evidence type="ECO:0000313" key="9">
    <source>
        <dbReference type="Proteomes" id="UP000835052"/>
    </source>
</evidence>
<proteinExistence type="predicted"/>
<dbReference type="EMBL" id="CAJGYM010000002">
    <property type="protein sequence ID" value="CAD6185200.1"/>
    <property type="molecule type" value="Genomic_DNA"/>
</dbReference>
<feature type="transmembrane region" description="Helical" evidence="6">
    <location>
        <begin position="241"/>
        <end position="259"/>
    </location>
</feature>
<dbReference type="InterPro" id="IPR047153">
    <property type="entry name" value="TRIM45/56/19-like"/>
</dbReference>
<dbReference type="InterPro" id="IPR027370">
    <property type="entry name" value="Znf-RING_euk"/>
</dbReference>
<dbReference type="PANTHER" id="PTHR25462:SF296">
    <property type="entry name" value="MEIOTIC P26, ISOFORM F"/>
    <property type="match status" value="1"/>
</dbReference>
<sequence length="260" mass="29144">MKRFSPEEDMGVLPQQSSVSGKILGCDLGFKLIGYIDLSTVQNLTIFTFHAGSPRSCASICKFGSKRQLFCEAFVYLQALLKGLFNKISNPRSKQVKQFEQLEDAENVIIDSLALRCPICYAVYLDVPLNLYCGHTFCQSCLEAIVRRENNGIRAREKNLACPLCREACCLKTAVKNYVVRDILDSLGALSATPEITDKIAETTAKIHNERLREKVKKLEGTINYLRQEIEEEKQRRGGNYIAIALFATCVSAILSAIFR</sequence>
<evidence type="ECO:0000256" key="5">
    <source>
        <dbReference type="SAM" id="Coils"/>
    </source>
</evidence>
<gene>
    <name evidence="8" type="ORF">CAUJ_LOCUS1119</name>
</gene>
<evidence type="ECO:0000313" key="8">
    <source>
        <dbReference type="EMBL" id="CAD6185200.1"/>
    </source>
</evidence>
<accession>A0A8S1GUL8</accession>
<feature type="coiled-coil region" evidence="5">
    <location>
        <begin position="209"/>
        <end position="236"/>
    </location>
</feature>
<dbReference type="PROSITE" id="PS50089">
    <property type="entry name" value="ZF_RING_2"/>
    <property type="match status" value="1"/>
</dbReference>